<gene>
    <name evidence="2" type="ORF">CVLEPA_LOCUS4109</name>
</gene>
<accession>A0ABP0F885</accession>
<sequence length="522" mass="59054">MFDRCFSTKRIVLFVAIEALFHFITLIQAGCQTNVLQSGNLLYVLSKDQREFVAASNQCVAMGGKLSNIEGPRVDYISKMNSIYRTKDLTTVEIYEYGVNSKYLINGYDGYGSKDTSFPKFKLYTTPKSAYNAKFVFCKASYNWYYDLYQKWSVQNTSCINGWSHDFTLYGGEKDRGTKPVYRYHNSQYSVRLSLSDEPSGDFTTRYPTLYIPDIRVQTGIQSDVNQSDWLSDNQVINSFPFDLPRANKDKCQQLSLRYNDVDWVASAVDCGTTTAYYHMCQINFSIQVKPIQCNGTSIIVSWNPNLYKNIFPEASKFPVRVYVKDVDHKSTFTAQGKIIFSNLKPRTQYRINAYVWPCSSAIKSNYVYVTTSYGKPDAIATAYVVSQPGSGICTIDWPRDYHNGNITSYEIVANNQFNSSIKINVTSWLFEMGSSNNRSTRYTIPSELLTIYGYSKNISFQIIAYSCEGASIPMSVNGYCVVVPDEVPPTASPRVEISVVVLPVVGLLLLFAIVGLLGYRK</sequence>
<dbReference type="Proteomes" id="UP001642483">
    <property type="component" value="Unassembled WGS sequence"/>
</dbReference>
<name>A0ABP0F885_CLALP</name>
<protein>
    <recommendedName>
        <fullName evidence="4">C-type lectin domain-containing protein</fullName>
    </recommendedName>
</protein>
<organism evidence="2 3">
    <name type="scientific">Clavelina lepadiformis</name>
    <name type="common">Light-bulb sea squirt</name>
    <name type="synonym">Ascidia lepadiformis</name>
    <dbReference type="NCBI Taxonomy" id="159417"/>
    <lineage>
        <taxon>Eukaryota</taxon>
        <taxon>Metazoa</taxon>
        <taxon>Chordata</taxon>
        <taxon>Tunicata</taxon>
        <taxon>Ascidiacea</taxon>
        <taxon>Aplousobranchia</taxon>
        <taxon>Clavelinidae</taxon>
        <taxon>Clavelina</taxon>
    </lineage>
</organism>
<feature type="transmembrane region" description="Helical" evidence="1">
    <location>
        <begin position="498"/>
        <end position="520"/>
    </location>
</feature>
<keyword evidence="1" id="KW-1133">Transmembrane helix</keyword>
<evidence type="ECO:0000313" key="2">
    <source>
        <dbReference type="EMBL" id="CAK8674407.1"/>
    </source>
</evidence>
<reference evidence="2 3" key="1">
    <citation type="submission" date="2024-02" db="EMBL/GenBank/DDBJ databases">
        <authorList>
            <person name="Daric V."/>
            <person name="Darras S."/>
        </authorList>
    </citation>
    <scope>NUCLEOTIDE SEQUENCE [LARGE SCALE GENOMIC DNA]</scope>
</reference>
<evidence type="ECO:0000256" key="1">
    <source>
        <dbReference type="SAM" id="Phobius"/>
    </source>
</evidence>
<dbReference type="EMBL" id="CAWYQH010000013">
    <property type="protein sequence ID" value="CAK8674407.1"/>
    <property type="molecule type" value="Genomic_DNA"/>
</dbReference>
<keyword evidence="3" id="KW-1185">Reference proteome</keyword>
<keyword evidence="1" id="KW-0812">Transmembrane</keyword>
<dbReference type="InterPro" id="IPR036116">
    <property type="entry name" value="FN3_sf"/>
</dbReference>
<comment type="caution">
    <text evidence="2">The sequence shown here is derived from an EMBL/GenBank/DDBJ whole genome shotgun (WGS) entry which is preliminary data.</text>
</comment>
<proteinExistence type="predicted"/>
<keyword evidence="1" id="KW-0472">Membrane</keyword>
<evidence type="ECO:0008006" key="4">
    <source>
        <dbReference type="Google" id="ProtNLM"/>
    </source>
</evidence>
<evidence type="ECO:0000313" key="3">
    <source>
        <dbReference type="Proteomes" id="UP001642483"/>
    </source>
</evidence>
<dbReference type="SUPFAM" id="SSF49265">
    <property type="entry name" value="Fibronectin type III"/>
    <property type="match status" value="1"/>
</dbReference>